<feature type="transmembrane region" description="Helical" evidence="1">
    <location>
        <begin position="205"/>
        <end position="231"/>
    </location>
</feature>
<dbReference type="PANTHER" id="PTHR45830:SF15">
    <property type="entry name" value="SERPENTINE RECEPTOR, CLASS I"/>
    <property type="match status" value="1"/>
</dbReference>
<protein>
    <recommendedName>
        <fullName evidence="4">G protein-coupled receptor</fullName>
    </recommendedName>
</protein>
<evidence type="ECO:0000313" key="2">
    <source>
        <dbReference type="EMBL" id="GMS94722.1"/>
    </source>
</evidence>
<proteinExistence type="predicted"/>
<dbReference type="PANTHER" id="PTHR45830">
    <property type="entry name" value="SERPENTINE RECEPTOR, CLASS I"/>
    <property type="match status" value="1"/>
</dbReference>
<dbReference type="AlphaFoldDB" id="A0AAV5TJX3"/>
<dbReference type="EMBL" id="BTSX01000004">
    <property type="protein sequence ID" value="GMS94722.1"/>
    <property type="molecule type" value="Genomic_DNA"/>
</dbReference>
<evidence type="ECO:0000313" key="3">
    <source>
        <dbReference type="Proteomes" id="UP001432027"/>
    </source>
</evidence>
<gene>
    <name evidence="2" type="ORF">PENTCL1PPCAC_16896</name>
</gene>
<sequence>LQSMSINRSYALHADRDFGINASMTFQFVYGFLIIPIHATAVLILLRYSRTLSGAIKTGYFINQIQMFLHDIWSCFLFRVHPILPYPIFYCQGFFCRWFPSISMFIEIIFMINAISLLLFMLLMTHQQILPPSSKFHFSKSIRVIFVATVYIVLCSNGITSFLSRENVENSEGILQSNDLGWLTQRSGSLLIYGDEGHMGPFRNVAFAIMISILIIAPLRIFLVGTSVSFLKKQKVIDSRTMQLKKRIINVLFTQTAIVSFFYVYPLLLIILAMYFSISFLPDIILFGIRLLVVVSIKLQISLQEMVAVLSKCSCFQPISMLNSLGQLYVQVRTNTIFRHVRIIFSILSSLKCIV</sequence>
<feature type="non-terminal residue" evidence="2">
    <location>
        <position position="1"/>
    </location>
</feature>
<dbReference type="Pfam" id="PF10318">
    <property type="entry name" value="7TM_GPCR_Srh"/>
    <property type="match status" value="1"/>
</dbReference>
<accession>A0AAV5TJX3</accession>
<comment type="caution">
    <text evidence="2">The sequence shown here is derived from an EMBL/GenBank/DDBJ whole genome shotgun (WGS) entry which is preliminary data.</text>
</comment>
<keyword evidence="1" id="KW-0812">Transmembrane</keyword>
<evidence type="ECO:0008006" key="4">
    <source>
        <dbReference type="Google" id="ProtNLM"/>
    </source>
</evidence>
<keyword evidence="1" id="KW-0472">Membrane</keyword>
<feature type="transmembrane region" description="Helical" evidence="1">
    <location>
        <begin position="284"/>
        <end position="301"/>
    </location>
</feature>
<feature type="transmembrane region" description="Helical" evidence="1">
    <location>
        <begin position="252"/>
        <end position="278"/>
    </location>
</feature>
<keyword evidence="1" id="KW-1133">Transmembrane helix</keyword>
<feature type="transmembrane region" description="Helical" evidence="1">
    <location>
        <begin position="144"/>
        <end position="163"/>
    </location>
</feature>
<feature type="transmembrane region" description="Helical" evidence="1">
    <location>
        <begin position="67"/>
        <end position="90"/>
    </location>
</feature>
<feature type="transmembrane region" description="Helical" evidence="1">
    <location>
        <begin position="102"/>
        <end position="123"/>
    </location>
</feature>
<dbReference type="InterPro" id="IPR019422">
    <property type="entry name" value="7TM_GPCR_serpentine_rcpt_Srh"/>
</dbReference>
<name>A0AAV5TJX3_9BILA</name>
<keyword evidence="3" id="KW-1185">Reference proteome</keyword>
<reference evidence="2" key="1">
    <citation type="submission" date="2023-10" db="EMBL/GenBank/DDBJ databases">
        <title>Genome assembly of Pristionchus species.</title>
        <authorList>
            <person name="Yoshida K."/>
            <person name="Sommer R.J."/>
        </authorList>
    </citation>
    <scope>NUCLEOTIDE SEQUENCE</scope>
    <source>
        <strain evidence="2">RS0144</strain>
    </source>
</reference>
<dbReference type="Proteomes" id="UP001432027">
    <property type="component" value="Unassembled WGS sequence"/>
</dbReference>
<evidence type="ECO:0000256" key="1">
    <source>
        <dbReference type="SAM" id="Phobius"/>
    </source>
</evidence>
<organism evidence="2 3">
    <name type="scientific">Pristionchus entomophagus</name>
    <dbReference type="NCBI Taxonomy" id="358040"/>
    <lineage>
        <taxon>Eukaryota</taxon>
        <taxon>Metazoa</taxon>
        <taxon>Ecdysozoa</taxon>
        <taxon>Nematoda</taxon>
        <taxon>Chromadorea</taxon>
        <taxon>Rhabditida</taxon>
        <taxon>Rhabditina</taxon>
        <taxon>Diplogasteromorpha</taxon>
        <taxon>Diplogasteroidea</taxon>
        <taxon>Neodiplogasteridae</taxon>
        <taxon>Pristionchus</taxon>
    </lineage>
</organism>
<feature type="transmembrane region" description="Helical" evidence="1">
    <location>
        <begin position="28"/>
        <end position="46"/>
    </location>
</feature>